<evidence type="ECO:0000313" key="3">
    <source>
        <dbReference type="Proteomes" id="UP000199205"/>
    </source>
</evidence>
<gene>
    <name evidence="2" type="ORF">GA0061101_12620</name>
    <name evidence="1" type="ORF">GGD46_005877</name>
</gene>
<dbReference type="OrthoDB" id="5514485at2"/>
<sequence>MTRDHTSHGKWSEAGVPKKGWSCVGIEDLGEPSQLCEMCESVTIRYVHYMEHGQTTEALAVDCVCAEHMEEDYVRPKERERGLRSLAKRRRTWAERSWKRSAKGNDYINTEGYNLTVFPKNAGFGVVVTNRKNGATRSGNKEFASVEEARAGALSALVWAKTHLQSE</sequence>
<name>A0A1C3X6J0_9HYPH</name>
<evidence type="ECO:0000313" key="2">
    <source>
        <dbReference type="EMBL" id="SCB47726.1"/>
    </source>
</evidence>
<reference evidence="1 4" key="2">
    <citation type="submission" date="2020-08" db="EMBL/GenBank/DDBJ databases">
        <title>Genomic Encyclopedia of Type Strains, Phase IV (KMG-V): Genome sequencing to study the core and pangenomes of soil and plant-associated prokaryotes.</title>
        <authorList>
            <person name="Whitman W."/>
        </authorList>
    </citation>
    <scope>NUCLEOTIDE SEQUENCE [LARGE SCALE GENOMIC DNA]</scope>
    <source>
        <strain evidence="1 4">SEMIA 4060</strain>
    </source>
</reference>
<dbReference type="RefSeq" id="WP_004119886.1">
    <property type="nucleotide sequence ID" value="NZ_FMAF01000026.1"/>
</dbReference>
<evidence type="ECO:0000313" key="1">
    <source>
        <dbReference type="EMBL" id="MBB6488559.1"/>
    </source>
</evidence>
<reference evidence="2 3" key="1">
    <citation type="submission" date="2016-08" db="EMBL/GenBank/DDBJ databases">
        <authorList>
            <person name="Seilhamer J.J."/>
        </authorList>
    </citation>
    <scope>NUCLEOTIDE SEQUENCE [LARGE SCALE GENOMIC DNA]</scope>
    <source>
        <strain evidence="2 3">P1-7</strain>
    </source>
</reference>
<protein>
    <submittedName>
        <fullName evidence="2">Uncharacterized protein</fullName>
    </submittedName>
</protein>
<dbReference type="Proteomes" id="UP000199205">
    <property type="component" value="Unassembled WGS sequence"/>
</dbReference>
<dbReference type="EMBL" id="FMAF01000026">
    <property type="protein sequence ID" value="SCB47726.1"/>
    <property type="molecule type" value="Genomic_DNA"/>
</dbReference>
<proteinExistence type="predicted"/>
<dbReference type="Proteomes" id="UP000565576">
    <property type="component" value="Unassembled WGS sequence"/>
</dbReference>
<dbReference type="EMBL" id="JACHBG010000024">
    <property type="protein sequence ID" value="MBB6488559.1"/>
    <property type="molecule type" value="Genomic_DNA"/>
</dbReference>
<accession>A0A1C3X6J0</accession>
<dbReference type="AlphaFoldDB" id="A0A1C3X6J0"/>
<organism evidence="2 3">
    <name type="scientific">Rhizobium lusitanum</name>
    <dbReference type="NCBI Taxonomy" id="293958"/>
    <lineage>
        <taxon>Bacteria</taxon>
        <taxon>Pseudomonadati</taxon>
        <taxon>Pseudomonadota</taxon>
        <taxon>Alphaproteobacteria</taxon>
        <taxon>Hyphomicrobiales</taxon>
        <taxon>Rhizobiaceae</taxon>
        <taxon>Rhizobium/Agrobacterium group</taxon>
        <taxon>Rhizobium</taxon>
    </lineage>
</organism>
<evidence type="ECO:0000313" key="4">
    <source>
        <dbReference type="Proteomes" id="UP000565576"/>
    </source>
</evidence>